<proteinExistence type="predicted"/>
<organism evidence="1 2">
    <name type="scientific">Caligus rogercresseyi</name>
    <name type="common">Sea louse</name>
    <dbReference type="NCBI Taxonomy" id="217165"/>
    <lineage>
        <taxon>Eukaryota</taxon>
        <taxon>Metazoa</taxon>
        <taxon>Ecdysozoa</taxon>
        <taxon>Arthropoda</taxon>
        <taxon>Crustacea</taxon>
        <taxon>Multicrustacea</taxon>
        <taxon>Hexanauplia</taxon>
        <taxon>Copepoda</taxon>
        <taxon>Siphonostomatoida</taxon>
        <taxon>Caligidae</taxon>
        <taxon>Caligus</taxon>
    </lineage>
</organism>
<evidence type="ECO:0000313" key="1">
    <source>
        <dbReference type="EMBL" id="QQP40537.1"/>
    </source>
</evidence>
<dbReference type="AlphaFoldDB" id="A0A7T8GZE3"/>
<accession>A0A7T8GZE3</accession>
<keyword evidence="2" id="KW-1185">Reference proteome</keyword>
<evidence type="ECO:0000313" key="2">
    <source>
        <dbReference type="Proteomes" id="UP000595437"/>
    </source>
</evidence>
<reference evidence="2" key="1">
    <citation type="submission" date="2021-01" db="EMBL/GenBank/DDBJ databases">
        <title>Caligus Genome Assembly.</title>
        <authorList>
            <person name="Gallardo-Escarate C."/>
        </authorList>
    </citation>
    <scope>NUCLEOTIDE SEQUENCE [LARGE SCALE GENOMIC DNA]</scope>
</reference>
<sequence length="58" mass="5979">MVLADLKVLNMFHTDIAGHAKVAVSLPRGYAAGVVDLMGLLGMGKTKSQTGFQAGPPP</sequence>
<dbReference type="EMBL" id="CP045898">
    <property type="protein sequence ID" value="QQP40537.1"/>
    <property type="molecule type" value="Genomic_DNA"/>
</dbReference>
<gene>
    <name evidence="1" type="ORF">FKW44_014616</name>
</gene>
<name>A0A7T8GZE3_CALRO</name>
<dbReference type="Proteomes" id="UP000595437">
    <property type="component" value="Chromosome 9"/>
</dbReference>
<protein>
    <submittedName>
        <fullName evidence="1">Uncharacterized protein</fullName>
    </submittedName>
</protein>